<keyword evidence="5" id="KW-1185">Reference proteome</keyword>
<dbReference type="AlphaFoldDB" id="F6BAB8"/>
<dbReference type="KEGG" id="mig:Metig_0252"/>
<dbReference type="GO" id="GO:0033785">
    <property type="term" value="F:heptose 7-phosphate kinase activity"/>
    <property type="evidence" value="ECO:0007669"/>
    <property type="project" value="TreeGrafter"/>
</dbReference>
<dbReference type="Pfam" id="PF00294">
    <property type="entry name" value="PfkB"/>
    <property type="match status" value="1"/>
</dbReference>
<dbReference type="RefSeq" id="WP_013798417.1">
    <property type="nucleotide sequence ID" value="NC_015562.1"/>
</dbReference>
<feature type="domain" description="Carbohydrate kinase PfkB" evidence="3">
    <location>
        <begin position="2"/>
        <end position="294"/>
    </location>
</feature>
<dbReference type="STRING" id="880724.Metig_0252"/>
<protein>
    <submittedName>
        <fullName evidence="4">PfkB domain protein</fullName>
    </submittedName>
</protein>
<dbReference type="CDD" id="cd01172">
    <property type="entry name" value="RfaE_like"/>
    <property type="match status" value="1"/>
</dbReference>
<dbReference type="SUPFAM" id="SSF53613">
    <property type="entry name" value="Ribokinase-like"/>
    <property type="match status" value="1"/>
</dbReference>
<dbReference type="GeneID" id="10643087"/>
<dbReference type="Gene3D" id="3.40.1190.20">
    <property type="match status" value="1"/>
</dbReference>
<evidence type="ECO:0000313" key="5">
    <source>
        <dbReference type="Proteomes" id="UP000009227"/>
    </source>
</evidence>
<dbReference type="InterPro" id="IPR011611">
    <property type="entry name" value="PfkB_dom"/>
</dbReference>
<dbReference type="EMBL" id="CP002737">
    <property type="protein sequence ID" value="AEF95808.1"/>
    <property type="molecule type" value="Genomic_DNA"/>
</dbReference>
<sequence length="312" mass="35035">MIVVLGEVMLDKYTYGKVERINPEAPVPVLNAVEEKYTLGGAGNVANNIASLKHDVFLISITNRDEFGKCIEKLCNENGIKYYFVSDGRPTIVKHRFVAIGYNQQLLRVDYEKIYPINEEISNKILDKIKRLNSKSNILIISDYAKGLITKELMEKIKKEFKGKILVDPKPKNIEFYKDVYLIKPNLKETSQIIGREIENKDDELEKIGLELVEEFNSNFVITRSEKGSTLVTLNGEVYHISTKVKEVHDVSGAGDTFIAVLAYALDKGYDLVDAVKLANKASSIVVGKVGTATVSLDELFGKFSENNKMET</sequence>
<accession>F6BAB8</accession>
<name>F6BAB8_METIK</name>
<organism evidence="5">
    <name type="scientific">Methanotorris igneus (strain DSM 5666 / JCM 11834 / Kol 5)</name>
    <dbReference type="NCBI Taxonomy" id="880724"/>
    <lineage>
        <taxon>Archaea</taxon>
        <taxon>Methanobacteriati</taxon>
        <taxon>Methanobacteriota</taxon>
        <taxon>Methanomada group</taxon>
        <taxon>Methanococci</taxon>
        <taxon>Methanococcales</taxon>
        <taxon>Methanocaldococcaceae</taxon>
        <taxon>Methanotorris</taxon>
    </lineage>
</organism>
<dbReference type="GO" id="GO:0005829">
    <property type="term" value="C:cytosol"/>
    <property type="evidence" value="ECO:0007669"/>
    <property type="project" value="TreeGrafter"/>
</dbReference>
<evidence type="ECO:0000313" key="4">
    <source>
        <dbReference type="EMBL" id="AEF95808.1"/>
    </source>
</evidence>
<dbReference type="InterPro" id="IPR011913">
    <property type="entry name" value="RfaE_dom_I"/>
</dbReference>
<dbReference type="OrthoDB" id="26949at2157"/>
<gene>
    <name evidence="4" type="ordered locus">Metig_0252</name>
</gene>
<evidence type="ECO:0000256" key="1">
    <source>
        <dbReference type="ARBA" id="ARBA00022679"/>
    </source>
</evidence>
<dbReference type="Proteomes" id="UP000009227">
    <property type="component" value="Chromosome"/>
</dbReference>
<reference evidence="4 5" key="1">
    <citation type="submission" date="2011-05" db="EMBL/GenBank/DDBJ databases">
        <title>Complete sequence of Methanotorris igneus Kol 5.</title>
        <authorList>
            <consortium name="US DOE Joint Genome Institute"/>
            <person name="Lucas S."/>
            <person name="Han J."/>
            <person name="Lapidus A."/>
            <person name="Cheng J.-F."/>
            <person name="Goodwin L."/>
            <person name="Pitluck S."/>
            <person name="Peters L."/>
            <person name="Mikhailova N."/>
            <person name="Chertkov O."/>
            <person name="Han C."/>
            <person name="Tapia R."/>
            <person name="Land M."/>
            <person name="Hauser L."/>
            <person name="Kyrpides N."/>
            <person name="Ivanova N."/>
            <person name="Pagani I."/>
            <person name="Sieprawska-Lupa M."/>
            <person name="Whitman W."/>
            <person name="Woyke T."/>
        </authorList>
    </citation>
    <scope>NUCLEOTIDE SEQUENCE [LARGE SCALE GENOMIC DNA]</scope>
    <source>
        <strain evidence="5">DSM 5666 / JCM 11834 / Kol 5</strain>
    </source>
</reference>
<keyword evidence="2" id="KW-0418">Kinase</keyword>
<dbReference type="InterPro" id="IPR029056">
    <property type="entry name" value="Ribokinase-like"/>
</dbReference>
<keyword evidence="1" id="KW-0808">Transferase</keyword>
<dbReference type="HOGENOM" id="CLU_021150_0_1_2"/>
<dbReference type="PANTHER" id="PTHR46969:SF1">
    <property type="entry name" value="BIFUNCTIONAL PROTEIN HLDE"/>
    <property type="match status" value="1"/>
</dbReference>
<evidence type="ECO:0000259" key="3">
    <source>
        <dbReference type="Pfam" id="PF00294"/>
    </source>
</evidence>
<dbReference type="GO" id="GO:0033786">
    <property type="term" value="F:heptose-1-phosphate adenylyltransferase activity"/>
    <property type="evidence" value="ECO:0007669"/>
    <property type="project" value="TreeGrafter"/>
</dbReference>
<dbReference type="GO" id="GO:0016773">
    <property type="term" value="F:phosphotransferase activity, alcohol group as acceptor"/>
    <property type="evidence" value="ECO:0007669"/>
    <property type="project" value="InterPro"/>
</dbReference>
<evidence type="ECO:0000256" key="2">
    <source>
        <dbReference type="ARBA" id="ARBA00022777"/>
    </source>
</evidence>
<dbReference type="PANTHER" id="PTHR46969">
    <property type="entry name" value="BIFUNCTIONAL PROTEIN HLDE"/>
    <property type="match status" value="1"/>
</dbReference>
<proteinExistence type="predicted"/>